<organism evidence="1 2">
    <name type="scientific">Diphasiastrum complanatum</name>
    <name type="common">Issler's clubmoss</name>
    <name type="synonym">Lycopodium complanatum</name>
    <dbReference type="NCBI Taxonomy" id="34168"/>
    <lineage>
        <taxon>Eukaryota</taxon>
        <taxon>Viridiplantae</taxon>
        <taxon>Streptophyta</taxon>
        <taxon>Embryophyta</taxon>
        <taxon>Tracheophyta</taxon>
        <taxon>Lycopodiopsida</taxon>
        <taxon>Lycopodiales</taxon>
        <taxon>Lycopodiaceae</taxon>
        <taxon>Lycopodioideae</taxon>
        <taxon>Diphasiastrum</taxon>
    </lineage>
</organism>
<gene>
    <name evidence="1" type="ORF">O6H91_16G091400</name>
</gene>
<sequence length="1102" mass="123501">MTDAHGRKHHGLQIKEKPSKAGSFTGLLLKLFNWNGWLLRKGVPKKLPSAERPQDSKNCSKDEILPMPTLLLIPNERSASSATISRTDDPYGAVQTTPAEDGIHLRKPGVVARLMGLDYIPCSQSKKENTDAHQQAILAARTGKRQYFKSKEANLTAKTFDNSSKKVNVNQHLQQRQLARSLDINLQKISKNSFLNASKPVCQQEDIQKIYISRQVSSHHSHSNSPPSKSSGKLRSTQKNTGSKRATLLLEAAVKTLEPNFQSGDHDRPVLVQALASRTAHPKISEKRINLERRDDGRNCHNDNIGVPRKGSAINSTANLPSHTKFCCSQEERGAWQMSPLASHQESQKLRTSIIQARHYCSDQHQSNKVGVEGVMKKGHHGQLHVGTNEHISESKPKIVKEMFATSQQPDRKIVHKEFEEATVKTNDRLHKTGCRKTPMLTAKDPTNSTKSKKLNTKQYPLKHEDDELSVRLINPCAETNVENEPKMTEVSHTEKMSTSSRNSRPGRDRRSGQIHKEILAWNEEEADIKGASQASQEKTLPTRRALADFSLQRNQNDSNTKHKSLSNTSAGRCFQKSRDSKSSSRGTEDRGKEELGVTLASCTEKSKSQTYSQLTAVNQELVLEIDGPHLSTESEKCPEEYAVNETTKRDRPLDASYGGNYADDLDNVDLLPFDRKYLVSRHCEALFLEKTKEKSPQKNQISKTEIDIRTQDKLCADHPGDELQNEKDARECSLKDHDLEEILKGMLSMTIASDSSNEKDYKKDICFLSQDCSEACNDKLEGQSQSPLQDEPRATSVTLEIRSPPAPESTVSTPRCAESVSKPDNIEDCGQPSPVSVLELPFEDEDVCSWNGEGSCTEKLMDALHSRPALAPKGNPISQSTCNINLLGNPKSRNREMIQEAILYNLKQHFLDLLRYESTDSNDMDCIEYKVDDTKAKNLLLIQDCDITSCSNKIRRLQCQQLHRFATTENTCASKQGYSSRRSEASNFHDKLLSDCAKEALRPKLSNFRYDDLWCQPSFVELTAIGRQIVHEACKQILVWSQLNLSTINDLVDRDLSLPAENWTDSHKVDEIGAKIESAIFDAILEELVYDLSTSDQTTAS</sequence>
<dbReference type="EMBL" id="CM055107">
    <property type="protein sequence ID" value="KAJ7528253.1"/>
    <property type="molecule type" value="Genomic_DNA"/>
</dbReference>
<dbReference type="Proteomes" id="UP001162992">
    <property type="component" value="Chromosome 16"/>
</dbReference>
<evidence type="ECO:0000313" key="2">
    <source>
        <dbReference type="Proteomes" id="UP001162992"/>
    </source>
</evidence>
<proteinExistence type="predicted"/>
<accession>A0ACC2BEJ8</accession>
<protein>
    <submittedName>
        <fullName evidence="1">Uncharacterized protein</fullName>
    </submittedName>
</protein>
<name>A0ACC2BEJ8_DIPCM</name>
<keyword evidence="2" id="KW-1185">Reference proteome</keyword>
<evidence type="ECO:0000313" key="1">
    <source>
        <dbReference type="EMBL" id="KAJ7528253.1"/>
    </source>
</evidence>
<reference evidence="2" key="1">
    <citation type="journal article" date="2024" name="Proc. Natl. Acad. Sci. U.S.A.">
        <title>Extraordinary preservation of gene collinearity over three hundred million years revealed in homosporous lycophytes.</title>
        <authorList>
            <person name="Li C."/>
            <person name="Wickell D."/>
            <person name="Kuo L.Y."/>
            <person name="Chen X."/>
            <person name="Nie B."/>
            <person name="Liao X."/>
            <person name="Peng D."/>
            <person name="Ji J."/>
            <person name="Jenkins J."/>
            <person name="Williams M."/>
            <person name="Shu S."/>
            <person name="Plott C."/>
            <person name="Barry K."/>
            <person name="Rajasekar S."/>
            <person name="Grimwood J."/>
            <person name="Han X."/>
            <person name="Sun S."/>
            <person name="Hou Z."/>
            <person name="He W."/>
            <person name="Dai G."/>
            <person name="Sun C."/>
            <person name="Schmutz J."/>
            <person name="Leebens-Mack J.H."/>
            <person name="Li F.W."/>
            <person name="Wang L."/>
        </authorList>
    </citation>
    <scope>NUCLEOTIDE SEQUENCE [LARGE SCALE GENOMIC DNA]</scope>
    <source>
        <strain evidence="2">cv. PW_Plant_1</strain>
    </source>
</reference>
<comment type="caution">
    <text evidence="1">The sequence shown here is derived from an EMBL/GenBank/DDBJ whole genome shotgun (WGS) entry which is preliminary data.</text>
</comment>